<dbReference type="NCBIfam" id="TIGR02097">
    <property type="entry name" value="yccV"/>
    <property type="match status" value="1"/>
</dbReference>
<proteinExistence type="predicted"/>
<dbReference type="InterPro" id="IPR036623">
    <property type="entry name" value="Hemimethylated_DNA-bd_sf"/>
</dbReference>
<sequence>MPQIAATTVLQLALLLSALPAQYLISRWSGSTVAQRFHAITRLRGIWREWKASYLNSTAWSESVHEHMSKVRSLIGLGEGGQVSPELTDPEWTMLDNDQGYFGASRAVRSPRPLFVFLRVGEVVRERKANMVGVVIGWDDELRAPEEWLNKVYSDHEEAKVLHTPHYKVLFQGPGAKSVLIAYLPQTQLERITDVELTIPTLDKYFTHFNGKQFVMQSWLREMYPDDEIEDEEETWLH</sequence>
<dbReference type="InterPro" id="IPR053189">
    <property type="entry name" value="Clp_protease_adapter_ClpF"/>
</dbReference>
<feature type="chain" id="PRO_5046024034" evidence="1">
    <location>
        <begin position="22"/>
        <end position="238"/>
    </location>
</feature>
<evidence type="ECO:0000256" key="1">
    <source>
        <dbReference type="SAM" id="SignalP"/>
    </source>
</evidence>
<keyword evidence="4" id="KW-1185">Reference proteome</keyword>
<dbReference type="OrthoDB" id="28868at2759"/>
<dbReference type="PANTHER" id="PTHR48439:SF1">
    <property type="entry name" value="HEMIMETHYLATED DNA-BINDING DOMAIN-CONTAINING PROTEIN"/>
    <property type="match status" value="1"/>
</dbReference>
<dbReference type="OMA" id="ISRWCGS"/>
<dbReference type="GO" id="GO:0003677">
    <property type="term" value="F:DNA binding"/>
    <property type="evidence" value="ECO:0007669"/>
    <property type="project" value="InterPro"/>
</dbReference>
<dbReference type="Gene3D" id="2.30.30.390">
    <property type="entry name" value="Hemimethylated DNA-binding domain"/>
    <property type="match status" value="1"/>
</dbReference>
<dbReference type="GeneTree" id="ENSGT00530000065281"/>
<dbReference type="SUPFAM" id="SSF141255">
    <property type="entry name" value="YccV-like"/>
    <property type="match status" value="1"/>
</dbReference>
<protein>
    <submittedName>
        <fullName evidence="3">Si:dkey-261l7.2</fullName>
    </submittedName>
</protein>
<dbReference type="AlphaFoldDB" id="A0A8C5BAH6"/>
<feature type="domain" description="Hemimethylated DNA-binding" evidence="2">
    <location>
        <begin position="115"/>
        <end position="217"/>
    </location>
</feature>
<organism evidence="3 4">
    <name type="scientific">Gadus morhua</name>
    <name type="common">Atlantic cod</name>
    <dbReference type="NCBI Taxonomy" id="8049"/>
    <lineage>
        <taxon>Eukaryota</taxon>
        <taxon>Metazoa</taxon>
        <taxon>Chordata</taxon>
        <taxon>Craniata</taxon>
        <taxon>Vertebrata</taxon>
        <taxon>Euteleostomi</taxon>
        <taxon>Actinopterygii</taxon>
        <taxon>Neopterygii</taxon>
        <taxon>Teleostei</taxon>
        <taxon>Neoteleostei</taxon>
        <taxon>Acanthomorphata</taxon>
        <taxon>Zeiogadaria</taxon>
        <taxon>Gadariae</taxon>
        <taxon>Gadiformes</taxon>
        <taxon>Gadoidei</taxon>
        <taxon>Gadidae</taxon>
        <taxon>Gadus</taxon>
    </lineage>
</organism>
<reference evidence="3" key="1">
    <citation type="submission" date="2025-08" db="UniProtKB">
        <authorList>
            <consortium name="Ensembl"/>
        </authorList>
    </citation>
    <scope>IDENTIFICATION</scope>
</reference>
<dbReference type="InterPro" id="IPR011722">
    <property type="entry name" value="Hemimethylated_DNA-bd_dom"/>
</dbReference>
<accession>A0A8C5BAH6</accession>
<feature type="signal peptide" evidence="1">
    <location>
        <begin position="1"/>
        <end position="21"/>
    </location>
</feature>
<dbReference type="SMART" id="SM00992">
    <property type="entry name" value="YccV-like"/>
    <property type="match status" value="1"/>
</dbReference>
<dbReference type="PANTHER" id="PTHR48439">
    <property type="entry name" value="HEMIMETHYLATED DNA-BINDING DOMAIN-CONTAINING PROTEIN"/>
    <property type="match status" value="1"/>
</dbReference>
<evidence type="ECO:0000259" key="2">
    <source>
        <dbReference type="SMART" id="SM00992"/>
    </source>
</evidence>
<reference evidence="3" key="2">
    <citation type="submission" date="2025-09" db="UniProtKB">
        <authorList>
            <consortium name="Ensembl"/>
        </authorList>
    </citation>
    <scope>IDENTIFICATION</scope>
</reference>
<dbReference type="Pfam" id="PF08755">
    <property type="entry name" value="YccV-like"/>
    <property type="match status" value="1"/>
</dbReference>
<dbReference type="Proteomes" id="UP000694546">
    <property type="component" value="Chromosome 21"/>
</dbReference>
<gene>
    <name evidence="3" type="primary">si:dkey-261l7.2</name>
</gene>
<keyword evidence="1" id="KW-0732">Signal</keyword>
<dbReference type="Ensembl" id="ENSGMOT00000031584.1">
    <property type="protein sequence ID" value="ENSGMOP00000043174.1"/>
    <property type="gene ID" value="ENSGMOG00000034743.1"/>
</dbReference>
<evidence type="ECO:0000313" key="4">
    <source>
        <dbReference type="Proteomes" id="UP000694546"/>
    </source>
</evidence>
<evidence type="ECO:0000313" key="3">
    <source>
        <dbReference type="Ensembl" id="ENSGMOP00000043174.1"/>
    </source>
</evidence>
<name>A0A8C5BAH6_GADMO</name>